<evidence type="ECO:0000256" key="3">
    <source>
        <dbReference type="ARBA" id="ARBA00022692"/>
    </source>
</evidence>
<evidence type="ECO:0000256" key="5">
    <source>
        <dbReference type="ARBA" id="ARBA00022989"/>
    </source>
</evidence>
<feature type="transmembrane region" description="Helical" evidence="7">
    <location>
        <begin position="163"/>
        <end position="186"/>
    </location>
</feature>
<evidence type="ECO:0000259" key="8">
    <source>
        <dbReference type="Pfam" id="PF01694"/>
    </source>
</evidence>
<dbReference type="PANTHER" id="PTHR43731">
    <property type="entry name" value="RHOMBOID PROTEASE"/>
    <property type="match status" value="1"/>
</dbReference>
<feature type="transmembrane region" description="Helical" evidence="7">
    <location>
        <begin position="229"/>
        <end position="247"/>
    </location>
</feature>
<feature type="domain" description="Peptidase S54 rhomboid" evidence="8">
    <location>
        <begin position="126"/>
        <end position="278"/>
    </location>
</feature>
<dbReference type="Proteomes" id="UP000799770">
    <property type="component" value="Unassembled WGS sequence"/>
</dbReference>
<dbReference type="InterPro" id="IPR022764">
    <property type="entry name" value="Peptidase_S54_rhomboid_dom"/>
</dbReference>
<dbReference type="GO" id="GO:0016020">
    <property type="term" value="C:membrane"/>
    <property type="evidence" value="ECO:0007669"/>
    <property type="project" value="UniProtKB-SubCell"/>
</dbReference>
<proteinExistence type="inferred from homology"/>
<keyword evidence="3 7" id="KW-0812">Transmembrane</keyword>
<reference evidence="9" key="1">
    <citation type="journal article" date="2020" name="Stud. Mycol.">
        <title>101 Dothideomycetes genomes: a test case for predicting lifestyles and emergence of pathogens.</title>
        <authorList>
            <person name="Haridas S."/>
            <person name="Albert R."/>
            <person name="Binder M."/>
            <person name="Bloem J."/>
            <person name="Labutti K."/>
            <person name="Salamov A."/>
            <person name="Andreopoulos B."/>
            <person name="Baker S."/>
            <person name="Barry K."/>
            <person name="Bills G."/>
            <person name="Bluhm B."/>
            <person name="Cannon C."/>
            <person name="Castanera R."/>
            <person name="Culley D."/>
            <person name="Daum C."/>
            <person name="Ezra D."/>
            <person name="Gonzalez J."/>
            <person name="Henrissat B."/>
            <person name="Kuo A."/>
            <person name="Liang C."/>
            <person name="Lipzen A."/>
            <person name="Lutzoni F."/>
            <person name="Magnuson J."/>
            <person name="Mondo S."/>
            <person name="Nolan M."/>
            <person name="Ohm R."/>
            <person name="Pangilinan J."/>
            <person name="Park H.-J."/>
            <person name="Ramirez L."/>
            <person name="Alfaro M."/>
            <person name="Sun H."/>
            <person name="Tritt A."/>
            <person name="Yoshinaga Y."/>
            <person name="Zwiers L.-H."/>
            <person name="Turgeon B."/>
            <person name="Goodwin S."/>
            <person name="Spatafora J."/>
            <person name="Crous P."/>
            <person name="Grigoriev I."/>
        </authorList>
    </citation>
    <scope>NUCLEOTIDE SEQUENCE</scope>
    <source>
        <strain evidence="9">CBS 627.86</strain>
    </source>
</reference>
<protein>
    <recommendedName>
        <fullName evidence="8">Peptidase S54 rhomboid domain-containing protein</fullName>
    </recommendedName>
</protein>
<keyword evidence="10" id="KW-1185">Reference proteome</keyword>
<gene>
    <name evidence="9" type="ORF">BDV96DRAFT_562320</name>
</gene>
<feature type="transmembrane region" description="Helical" evidence="7">
    <location>
        <begin position="68"/>
        <end position="85"/>
    </location>
</feature>
<comment type="subcellular location">
    <subcellularLocation>
        <location evidence="1">Membrane</location>
        <topology evidence="1">Multi-pass membrane protein</topology>
    </subcellularLocation>
</comment>
<dbReference type="EMBL" id="ML977311">
    <property type="protein sequence ID" value="KAF2121766.1"/>
    <property type="molecule type" value="Genomic_DNA"/>
</dbReference>
<dbReference type="Gene3D" id="1.20.1540.10">
    <property type="entry name" value="Rhomboid-like"/>
    <property type="match status" value="1"/>
</dbReference>
<dbReference type="InterPro" id="IPR050925">
    <property type="entry name" value="Rhomboid_protease_S54"/>
</dbReference>
<feature type="transmembrane region" description="Helical" evidence="7">
    <location>
        <begin position="259"/>
        <end position="277"/>
    </location>
</feature>
<keyword evidence="6 7" id="KW-0472">Membrane</keyword>
<accession>A0A6A5ZR92</accession>
<evidence type="ECO:0000313" key="10">
    <source>
        <dbReference type="Proteomes" id="UP000799770"/>
    </source>
</evidence>
<evidence type="ECO:0000256" key="2">
    <source>
        <dbReference type="ARBA" id="ARBA00009045"/>
    </source>
</evidence>
<dbReference type="GO" id="GO:0004252">
    <property type="term" value="F:serine-type endopeptidase activity"/>
    <property type="evidence" value="ECO:0007669"/>
    <property type="project" value="InterPro"/>
</dbReference>
<evidence type="ECO:0000256" key="4">
    <source>
        <dbReference type="ARBA" id="ARBA00022801"/>
    </source>
</evidence>
<sequence>MSFLLRQLRIGRSSAFRSTRTLKSRPMPSNFFSLGLGQVHHLPLSHLERRLYSSGLPGKSNYEMNQKIIYGLLGLNGAIFLYGNYLKIQLQQAFKQDSFGPRRAAAEAYQKFATNFSCSLASVKAGKWWTMITSTVTHVEPFHLLGNLVSFYFLAEMLAMTPFISPGMLGTIIVGSAVTGSVGYLVQRQQRVKAQGGGIDNRSCMGFSGAVMGVGTVAALLFPKSQVQIWGIIPVPLWLLMTGYFLYDGYYLNSQDSRTGHAGHLGGLAFGAAYYFAKIRGLRYGGF</sequence>
<dbReference type="AlphaFoldDB" id="A0A6A5ZR92"/>
<dbReference type="Pfam" id="PF01694">
    <property type="entry name" value="Rhomboid"/>
    <property type="match status" value="1"/>
</dbReference>
<keyword evidence="5 7" id="KW-1133">Transmembrane helix</keyword>
<evidence type="ECO:0000313" key="9">
    <source>
        <dbReference type="EMBL" id="KAF2121766.1"/>
    </source>
</evidence>
<dbReference type="OrthoDB" id="418595at2759"/>
<organism evidence="9 10">
    <name type="scientific">Lophiotrema nucula</name>
    <dbReference type="NCBI Taxonomy" id="690887"/>
    <lineage>
        <taxon>Eukaryota</taxon>
        <taxon>Fungi</taxon>
        <taxon>Dikarya</taxon>
        <taxon>Ascomycota</taxon>
        <taxon>Pezizomycotina</taxon>
        <taxon>Dothideomycetes</taxon>
        <taxon>Pleosporomycetidae</taxon>
        <taxon>Pleosporales</taxon>
        <taxon>Lophiotremataceae</taxon>
        <taxon>Lophiotrema</taxon>
    </lineage>
</organism>
<dbReference type="InterPro" id="IPR035952">
    <property type="entry name" value="Rhomboid-like_sf"/>
</dbReference>
<evidence type="ECO:0000256" key="7">
    <source>
        <dbReference type="SAM" id="Phobius"/>
    </source>
</evidence>
<feature type="transmembrane region" description="Helical" evidence="7">
    <location>
        <begin position="206"/>
        <end position="223"/>
    </location>
</feature>
<evidence type="ECO:0000256" key="6">
    <source>
        <dbReference type="ARBA" id="ARBA00023136"/>
    </source>
</evidence>
<name>A0A6A5ZR92_9PLEO</name>
<comment type="similarity">
    <text evidence="2">Belongs to the peptidase S54 family.</text>
</comment>
<evidence type="ECO:0000256" key="1">
    <source>
        <dbReference type="ARBA" id="ARBA00004141"/>
    </source>
</evidence>
<keyword evidence="4" id="KW-0378">Hydrolase</keyword>
<dbReference type="SUPFAM" id="SSF144091">
    <property type="entry name" value="Rhomboid-like"/>
    <property type="match status" value="1"/>
</dbReference>
<dbReference type="PANTHER" id="PTHR43731:SF14">
    <property type="entry name" value="PRESENILIN-ASSOCIATED RHOMBOID-LIKE PROTEIN, MITOCHONDRIAL"/>
    <property type="match status" value="1"/>
</dbReference>